<keyword evidence="3" id="KW-0067">ATP-binding</keyword>
<dbReference type="Proteomes" id="UP001595839">
    <property type="component" value="Unassembled WGS sequence"/>
</dbReference>
<protein>
    <submittedName>
        <fullName evidence="3">ATP-binding protein</fullName>
    </submittedName>
</protein>
<dbReference type="Gene3D" id="3.30.565.10">
    <property type="entry name" value="Histidine kinase-like ATPase, C-terminal domain"/>
    <property type="match status" value="1"/>
</dbReference>
<dbReference type="InterPro" id="IPR003594">
    <property type="entry name" value="HATPase_dom"/>
</dbReference>
<keyword evidence="1" id="KW-0418">Kinase</keyword>
<dbReference type="Pfam" id="PF13581">
    <property type="entry name" value="HATPase_c_2"/>
    <property type="match status" value="1"/>
</dbReference>
<evidence type="ECO:0000259" key="2">
    <source>
        <dbReference type="Pfam" id="PF13581"/>
    </source>
</evidence>
<keyword evidence="1" id="KW-0808">Transferase</keyword>
<evidence type="ECO:0000313" key="4">
    <source>
        <dbReference type="Proteomes" id="UP001595839"/>
    </source>
</evidence>
<evidence type="ECO:0000256" key="1">
    <source>
        <dbReference type="ARBA" id="ARBA00022527"/>
    </source>
</evidence>
<gene>
    <name evidence="3" type="ORF">ACFPIH_52210</name>
</gene>
<feature type="domain" description="Histidine kinase/HSP90-like ATPase" evidence="2">
    <location>
        <begin position="34"/>
        <end position="151"/>
    </location>
</feature>
<dbReference type="CDD" id="cd16936">
    <property type="entry name" value="HATPase_RsbW-like"/>
    <property type="match status" value="1"/>
</dbReference>
<dbReference type="InterPro" id="IPR050267">
    <property type="entry name" value="Anti-sigma-factor_SerPK"/>
</dbReference>
<organism evidence="3 4">
    <name type="scientific">Streptomyces vulcanius</name>
    <dbReference type="NCBI Taxonomy" id="1441876"/>
    <lineage>
        <taxon>Bacteria</taxon>
        <taxon>Bacillati</taxon>
        <taxon>Actinomycetota</taxon>
        <taxon>Actinomycetes</taxon>
        <taxon>Kitasatosporales</taxon>
        <taxon>Streptomycetaceae</taxon>
        <taxon>Streptomyces</taxon>
    </lineage>
</organism>
<dbReference type="GO" id="GO:0005524">
    <property type="term" value="F:ATP binding"/>
    <property type="evidence" value="ECO:0007669"/>
    <property type="project" value="UniProtKB-KW"/>
</dbReference>
<comment type="caution">
    <text evidence="3">The sequence shown here is derived from an EMBL/GenBank/DDBJ whole genome shotgun (WGS) entry which is preliminary data.</text>
</comment>
<keyword evidence="3" id="KW-0547">Nucleotide-binding</keyword>
<dbReference type="PANTHER" id="PTHR35526">
    <property type="entry name" value="ANTI-SIGMA-F FACTOR RSBW-RELATED"/>
    <property type="match status" value="1"/>
</dbReference>
<sequence>MTRTPIDALAIAGDLTKPSDGEAPRCFQTADALRADLASIPPTRRRLRAFLCRSGLGEIADMAALLSTELLANAVTHGCSEFPPKTEVTMTATYDGQRLRLAVHDPSDSQPCLRAASEDQEHGRGLMLVASLADRWGVTAKAKGTGKSVWLELECSSSQSEEGL</sequence>
<name>A0ABV9BBC7_9ACTN</name>
<dbReference type="EMBL" id="JBHSFK010000063">
    <property type="protein sequence ID" value="MFC4507876.1"/>
    <property type="molecule type" value="Genomic_DNA"/>
</dbReference>
<dbReference type="InterPro" id="IPR036890">
    <property type="entry name" value="HATPase_C_sf"/>
</dbReference>
<proteinExistence type="predicted"/>
<accession>A0ABV9BBC7</accession>
<dbReference type="PANTHER" id="PTHR35526:SF3">
    <property type="entry name" value="ANTI-SIGMA-F FACTOR RSBW"/>
    <property type="match status" value="1"/>
</dbReference>
<dbReference type="SUPFAM" id="SSF55874">
    <property type="entry name" value="ATPase domain of HSP90 chaperone/DNA topoisomerase II/histidine kinase"/>
    <property type="match status" value="1"/>
</dbReference>
<dbReference type="RefSeq" id="WP_381167414.1">
    <property type="nucleotide sequence ID" value="NZ_JBHSFK010000063.1"/>
</dbReference>
<evidence type="ECO:0000313" key="3">
    <source>
        <dbReference type="EMBL" id="MFC4507876.1"/>
    </source>
</evidence>
<keyword evidence="1" id="KW-0723">Serine/threonine-protein kinase</keyword>
<keyword evidence="4" id="KW-1185">Reference proteome</keyword>
<reference evidence="4" key="1">
    <citation type="journal article" date="2019" name="Int. J. Syst. Evol. Microbiol.">
        <title>The Global Catalogue of Microorganisms (GCM) 10K type strain sequencing project: providing services to taxonomists for standard genome sequencing and annotation.</title>
        <authorList>
            <consortium name="The Broad Institute Genomics Platform"/>
            <consortium name="The Broad Institute Genome Sequencing Center for Infectious Disease"/>
            <person name="Wu L."/>
            <person name="Ma J."/>
        </authorList>
    </citation>
    <scope>NUCLEOTIDE SEQUENCE [LARGE SCALE GENOMIC DNA]</scope>
    <source>
        <strain evidence="4">CGMCC 4.7177</strain>
    </source>
</reference>